<dbReference type="AlphaFoldDB" id="F3ZWH8"/>
<dbReference type="Proteomes" id="UP000008457">
    <property type="component" value="Chromosome"/>
</dbReference>
<dbReference type="KEGG" id="mas:Mahau_0192"/>
<dbReference type="HOGENOM" id="CLU_2356406_0_0_9"/>
<protein>
    <submittedName>
        <fullName evidence="1">Uncharacterized protein</fullName>
    </submittedName>
</protein>
<reference evidence="2" key="1">
    <citation type="submission" date="2010-11" db="EMBL/GenBank/DDBJ databases">
        <title>The complete genome of Mahella australiensis DSM 15567.</title>
        <authorList>
            <consortium name="US DOE Joint Genome Institute (JGI-PGF)"/>
            <person name="Lucas S."/>
            <person name="Copeland A."/>
            <person name="Lapidus A."/>
            <person name="Bruce D."/>
            <person name="Goodwin L."/>
            <person name="Pitluck S."/>
            <person name="Kyrpides N."/>
            <person name="Mavromatis K."/>
            <person name="Pagani I."/>
            <person name="Ivanova N."/>
            <person name="Teshima H."/>
            <person name="Brettin T."/>
            <person name="Detter J.C."/>
            <person name="Han C."/>
            <person name="Tapia R."/>
            <person name="Land M."/>
            <person name="Hauser L."/>
            <person name="Markowitz V."/>
            <person name="Cheng J.-F."/>
            <person name="Hugenholtz P."/>
            <person name="Woyke T."/>
            <person name="Wu D."/>
            <person name="Spring S."/>
            <person name="Pukall R."/>
            <person name="Steenblock K."/>
            <person name="Schneider S."/>
            <person name="Klenk H.-P."/>
            <person name="Eisen J.A."/>
        </authorList>
    </citation>
    <scope>NUCLEOTIDE SEQUENCE [LARGE SCALE GENOMIC DNA]</scope>
    <source>
        <strain evidence="2">DSM 15567 / CIP 107919 / 50-1 BON</strain>
    </source>
</reference>
<organism evidence="1 2">
    <name type="scientific">Mahella australiensis (strain DSM 15567 / CIP 107919 / 50-1 BON)</name>
    <dbReference type="NCBI Taxonomy" id="697281"/>
    <lineage>
        <taxon>Bacteria</taxon>
        <taxon>Bacillati</taxon>
        <taxon>Bacillota</taxon>
        <taxon>Clostridia</taxon>
        <taxon>Thermoanaerobacterales</taxon>
        <taxon>Thermoanaerobacterales Family IV. Incertae Sedis</taxon>
        <taxon>Mahella</taxon>
    </lineage>
</organism>
<accession>F3ZWH8</accession>
<name>F3ZWH8_MAHA5</name>
<dbReference type="EMBL" id="CP002360">
    <property type="protein sequence ID" value="AEE95413.1"/>
    <property type="molecule type" value="Genomic_DNA"/>
</dbReference>
<sequence length="96" mass="10989">MDNIDDPQNILQCSDSLMVWIKRLATRVENAALLENLSSSYLKITQSMPDINKSVTGCIYAHMYQLMDVFKQLMAYLKHPLAPYTTLSALNRMFSI</sequence>
<evidence type="ECO:0000313" key="2">
    <source>
        <dbReference type="Proteomes" id="UP000008457"/>
    </source>
</evidence>
<proteinExistence type="predicted"/>
<gene>
    <name evidence="1" type="ordered locus">Mahau_0192</name>
</gene>
<keyword evidence="2" id="KW-1185">Reference proteome</keyword>
<dbReference type="RefSeq" id="WP_013779847.1">
    <property type="nucleotide sequence ID" value="NC_015520.1"/>
</dbReference>
<reference evidence="1 2" key="2">
    <citation type="journal article" date="2011" name="Stand. Genomic Sci.">
        <title>Complete genome sequence of Mahella australiensis type strain (50-1 BON).</title>
        <authorList>
            <person name="Sikorski J."/>
            <person name="Teshima H."/>
            <person name="Nolan M."/>
            <person name="Lucas S."/>
            <person name="Hammon N."/>
            <person name="Deshpande S."/>
            <person name="Cheng J.F."/>
            <person name="Pitluck S."/>
            <person name="Liolios K."/>
            <person name="Pagani I."/>
            <person name="Ivanova N."/>
            <person name="Huntemann M."/>
            <person name="Mavromatis K."/>
            <person name="Ovchinikova G."/>
            <person name="Pati A."/>
            <person name="Tapia R."/>
            <person name="Han C."/>
            <person name="Goodwin L."/>
            <person name="Chen A."/>
            <person name="Palaniappan K."/>
            <person name="Land M."/>
            <person name="Hauser L."/>
            <person name="Ngatchou-Djao O.D."/>
            <person name="Rohde M."/>
            <person name="Pukall R."/>
            <person name="Spring S."/>
            <person name="Abt B."/>
            <person name="Goker M."/>
            <person name="Detter J.C."/>
            <person name="Woyke T."/>
            <person name="Bristow J."/>
            <person name="Markowitz V."/>
            <person name="Hugenholtz P."/>
            <person name="Eisen J.A."/>
            <person name="Kyrpides N.C."/>
            <person name="Klenk H.P."/>
            <person name="Lapidus A."/>
        </authorList>
    </citation>
    <scope>NUCLEOTIDE SEQUENCE [LARGE SCALE GENOMIC DNA]</scope>
    <source>
        <strain evidence="2">DSM 15567 / CIP 107919 / 50-1 BON</strain>
    </source>
</reference>
<evidence type="ECO:0000313" key="1">
    <source>
        <dbReference type="EMBL" id="AEE95413.1"/>
    </source>
</evidence>